<reference evidence="1" key="1">
    <citation type="submission" date="2022-04" db="EMBL/GenBank/DDBJ databases">
        <title>Genome of the entomopathogenic fungus Entomophthora muscae.</title>
        <authorList>
            <person name="Elya C."/>
            <person name="Lovett B.R."/>
            <person name="Lee E."/>
            <person name="Macias A.M."/>
            <person name="Hajek A.E."/>
            <person name="De Bivort B.L."/>
            <person name="Kasson M.T."/>
            <person name="De Fine Licht H.H."/>
            <person name="Stajich J.E."/>
        </authorList>
    </citation>
    <scope>NUCLEOTIDE SEQUENCE</scope>
    <source>
        <strain evidence="1">Berkeley</strain>
    </source>
</reference>
<sequence>MEKINPFPLQEQLQKNGIMLNTSPASPIPTRVYPSEEPTSLKGSHSTEISSKDHNQLISTFRRHASLDLGSSNTKELGAPIAYPVPQPKLSLSNFVRDFIQSRKQHEQELERARNNPSLNFMTTFMQNLTQFVPRVTGVRIFRDNVVKIFTWETPKNSWGVFFIYVLVCLRPVWLVILPFMIMWFQQFQKYVKEISEVDSGMSSPRERGARCEGHTPEPQSPSYYPTFGNDFMAARETAAKYALNMQFMQNIMGTHVQIHNQNEKNWKEFKEENGPHWPFWLTVKYLPSLLALYYTFSAQSLFLIFGCYVFLGNNPYVRALVVNFSSLLVDEFNSHFNLSSLALKVRAITKSKFSSSPRAITISVFENQRWWAMLGWNDQTVSTERCSWTDETGKFEQIPIFQQHPEPGYVWEEGSSWEVVRDWCLPIQTDECGWVYYNNIWLSPSSKPQINSFTRRRLWTRKMVPE</sequence>
<dbReference type="Proteomes" id="UP001165960">
    <property type="component" value="Unassembled WGS sequence"/>
</dbReference>
<comment type="caution">
    <text evidence="1">The sequence shown here is derived from an EMBL/GenBank/DDBJ whole genome shotgun (WGS) entry which is preliminary data.</text>
</comment>
<name>A0ACC2TM80_9FUNG</name>
<organism evidence="1 2">
    <name type="scientific">Entomophthora muscae</name>
    <dbReference type="NCBI Taxonomy" id="34485"/>
    <lineage>
        <taxon>Eukaryota</taxon>
        <taxon>Fungi</taxon>
        <taxon>Fungi incertae sedis</taxon>
        <taxon>Zoopagomycota</taxon>
        <taxon>Entomophthoromycotina</taxon>
        <taxon>Entomophthoromycetes</taxon>
        <taxon>Entomophthorales</taxon>
        <taxon>Entomophthoraceae</taxon>
        <taxon>Entomophthora</taxon>
    </lineage>
</organism>
<accession>A0ACC2TM80</accession>
<dbReference type="EMBL" id="QTSX02002386">
    <property type="protein sequence ID" value="KAJ9075719.1"/>
    <property type="molecule type" value="Genomic_DNA"/>
</dbReference>
<protein>
    <submittedName>
        <fullName evidence="1">Uncharacterized protein</fullName>
    </submittedName>
</protein>
<gene>
    <name evidence="1" type="ORF">DSO57_1033100</name>
</gene>
<evidence type="ECO:0000313" key="1">
    <source>
        <dbReference type="EMBL" id="KAJ9075719.1"/>
    </source>
</evidence>
<keyword evidence="2" id="KW-1185">Reference proteome</keyword>
<proteinExistence type="predicted"/>
<evidence type="ECO:0000313" key="2">
    <source>
        <dbReference type="Proteomes" id="UP001165960"/>
    </source>
</evidence>